<accession>A0ABV5D996</accession>
<evidence type="ECO:0000313" key="2">
    <source>
        <dbReference type="EMBL" id="MFB8749065.1"/>
    </source>
</evidence>
<feature type="region of interest" description="Disordered" evidence="1">
    <location>
        <begin position="46"/>
        <end position="102"/>
    </location>
</feature>
<gene>
    <name evidence="2" type="ORF">VSS30_09610</name>
</gene>
<evidence type="ECO:0000256" key="1">
    <source>
        <dbReference type="SAM" id="MobiDB-lite"/>
    </source>
</evidence>
<organism evidence="2 3">
    <name type="scientific">Streptomyces parvulus</name>
    <dbReference type="NCBI Taxonomy" id="146923"/>
    <lineage>
        <taxon>Bacteria</taxon>
        <taxon>Bacillati</taxon>
        <taxon>Actinomycetota</taxon>
        <taxon>Actinomycetes</taxon>
        <taxon>Kitasatosporales</taxon>
        <taxon>Streptomycetaceae</taxon>
        <taxon>Streptomyces</taxon>
    </lineage>
</organism>
<dbReference type="EMBL" id="JAYMRR010000004">
    <property type="protein sequence ID" value="MFB8749065.1"/>
    <property type="molecule type" value="Genomic_DNA"/>
</dbReference>
<name>A0ABV5D996_9ACTN</name>
<evidence type="ECO:0000313" key="3">
    <source>
        <dbReference type="Proteomes" id="UP001585018"/>
    </source>
</evidence>
<comment type="caution">
    <text evidence="2">The sequence shown here is derived from an EMBL/GenBank/DDBJ whole genome shotgun (WGS) entry which is preliminary data.</text>
</comment>
<sequence>MEGGVAPVGIAVLLQPFRSQSEFPSDKRLVFRAHLRDVRQLYGVADHQSPPRAEQQKEVRNGALAGLVDDDEVEQNRAGWETPGGEAGHHPASHRGLGLLPVGPAEDFPYFGPVAARR</sequence>
<protein>
    <submittedName>
        <fullName evidence="2">Uncharacterized protein</fullName>
    </submittedName>
</protein>
<proteinExistence type="predicted"/>
<dbReference type="RefSeq" id="WP_376718571.1">
    <property type="nucleotide sequence ID" value="NZ_JAYMRR010000004.1"/>
</dbReference>
<keyword evidence="3" id="KW-1185">Reference proteome</keyword>
<dbReference type="Proteomes" id="UP001585018">
    <property type="component" value="Unassembled WGS sequence"/>
</dbReference>
<reference evidence="2 3" key="1">
    <citation type="submission" date="2024-01" db="EMBL/GenBank/DDBJ databases">
        <title>Genome mining of biosynthetic gene clusters to explore secondary metabolites of Streptomyces sp.</title>
        <authorList>
            <person name="Baig A."/>
            <person name="Ajitkumar Shintre N."/>
            <person name="Kumar H."/>
            <person name="Anbarasu A."/>
            <person name="Ramaiah S."/>
        </authorList>
    </citation>
    <scope>NUCLEOTIDE SEQUENCE [LARGE SCALE GENOMIC DNA]</scope>
    <source>
        <strain evidence="2 3">A03</strain>
    </source>
</reference>